<name>A0AAJ1TF96_9BACL</name>
<dbReference type="InterPro" id="IPR011009">
    <property type="entry name" value="Kinase-like_dom_sf"/>
</dbReference>
<comment type="caution">
    <text evidence="1">The sequence shown here is derived from an EMBL/GenBank/DDBJ whole genome shotgun (WGS) entry which is preliminary data.</text>
</comment>
<accession>A0AAJ1TF96</accession>
<dbReference type="RefSeq" id="WP_307253090.1">
    <property type="nucleotide sequence ID" value="NZ_JAUSUV010000008.1"/>
</dbReference>
<reference evidence="1 2" key="1">
    <citation type="submission" date="2023-07" db="EMBL/GenBank/DDBJ databases">
        <title>Genomic Encyclopedia of Type Strains, Phase IV (KMG-IV): sequencing the most valuable type-strain genomes for metagenomic binning, comparative biology and taxonomic classification.</title>
        <authorList>
            <person name="Goeker M."/>
        </authorList>
    </citation>
    <scope>NUCLEOTIDE SEQUENCE [LARGE SCALE GENOMIC DNA]</scope>
    <source>
        <strain evidence="1 2">DSM 46876</strain>
    </source>
</reference>
<gene>
    <name evidence="1" type="ORF">J2Z48_001997</name>
</gene>
<evidence type="ECO:0000313" key="1">
    <source>
        <dbReference type="EMBL" id="MDQ0417813.1"/>
    </source>
</evidence>
<dbReference type="EMBL" id="JAUSUV010000008">
    <property type="protein sequence ID" value="MDQ0417813.1"/>
    <property type="molecule type" value="Genomic_DNA"/>
</dbReference>
<dbReference type="Proteomes" id="UP001238450">
    <property type="component" value="Unassembled WGS sequence"/>
</dbReference>
<evidence type="ECO:0000313" key="2">
    <source>
        <dbReference type="Proteomes" id="UP001238450"/>
    </source>
</evidence>
<protein>
    <submittedName>
        <fullName evidence="1">Uncharacterized protein</fullName>
    </submittedName>
</protein>
<organism evidence="1 2">
    <name type="scientific">Croceifilum oryzae</name>
    <dbReference type="NCBI Taxonomy" id="1553429"/>
    <lineage>
        <taxon>Bacteria</taxon>
        <taxon>Bacillati</taxon>
        <taxon>Bacillota</taxon>
        <taxon>Bacilli</taxon>
        <taxon>Bacillales</taxon>
        <taxon>Thermoactinomycetaceae</taxon>
        <taxon>Croceifilum</taxon>
    </lineage>
</organism>
<dbReference type="Gene3D" id="3.90.1200.10">
    <property type="match status" value="1"/>
</dbReference>
<dbReference type="SUPFAM" id="SSF56112">
    <property type="entry name" value="Protein kinase-like (PK-like)"/>
    <property type="match status" value="1"/>
</dbReference>
<proteinExistence type="predicted"/>
<sequence length="275" mass="31977">MDWKQWMREALEKAASIFSLNLIGTPVFGWQDRTIACLSLKDGVKVWLRVVTEQKKWKDGDFWTGNEEANQITGIRKPNFLYSTEWEWGSVCVRAEVLTWMDGKICSPTSECRTYLGLSDSWWQELRDSLHSLSLLETSRVIRTQEEIDLRLSNRFGNECDFTIQKWGAAHGDLHWNNMMIPFAILDWEGWGLAPKGYDAATLYVYSLLVPAIARRVYNWFLEDLDTREGVVSQLMVIDRLLHRMKKGDHPDLEEPLHILAVSLLQKMSHWTHSS</sequence>
<dbReference type="AlphaFoldDB" id="A0AAJ1TF96"/>
<keyword evidence="2" id="KW-1185">Reference proteome</keyword>